<dbReference type="SUPFAM" id="SSF81324">
    <property type="entry name" value="Voltage-gated potassium channels"/>
    <property type="match status" value="1"/>
</dbReference>
<reference evidence="9" key="1">
    <citation type="submission" date="2021-02" db="EMBL/GenBank/DDBJ databases">
        <authorList>
            <person name="Dougan E. K."/>
            <person name="Rhodes N."/>
            <person name="Thang M."/>
            <person name="Chan C."/>
        </authorList>
    </citation>
    <scope>NUCLEOTIDE SEQUENCE</scope>
</reference>
<evidence type="ECO:0000313" key="9">
    <source>
        <dbReference type="EMBL" id="CAE7433884.1"/>
    </source>
</evidence>
<dbReference type="InterPro" id="IPR021940">
    <property type="entry name" value="CER1-like_C"/>
</dbReference>
<feature type="domain" description="Very-long-chain aldehyde decarbonylase CER1-like C-terminal" evidence="8">
    <location>
        <begin position="972"/>
        <end position="1140"/>
    </location>
</feature>
<evidence type="ECO:0000256" key="2">
    <source>
        <dbReference type="ARBA" id="ARBA00022692"/>
    </source>
</evidence>
<dbReference type="OrthoDB" id="408954at2759"/>
<feature type="transmembrane region" description="Helical" evidence="5">
    <location>
        <begin position="372"/>
        <end position="390"/>
    </location>
</feature>
<evidence type="ECO:0000259" key="6">
    <source>
        <dbReference type="Pfam" id="PF00520"/>
    </source>
</evidence>
<dbReference type="GO" id="GO:0005506">
    <property type="term" value="F:iron ion binding"/>
    <property type="evidence" value="ECO:0007669"/>
    <property type="project" value="InterPro"/>
</dbReference>
<evidence type="ECO:0000256" key="4">
    <source>
        <dbReference type="ARBA" id="ARBA00023136"/>
    </source>
</evidence>
<protein>
    <submittedName>
        <fullName evidence="9">CER3 protein</fullName>
    </submittedName>
</protein>
<dbReference type="SUPFAM" id="SSF51735">
    <property type="entry name" value="NAD(P)-binding Rossmann-fold domains"/>
    <property type="match status" value="1"/>
</dbReference>
<evidence type="ECO:0000313" key="10">
    <source>
        <dbReference type="Proteomes" id="UP000604046"/>
    </source>
</evidence>
<evidence type="ECO:0000259" key="7">
    <source>
        <dbReference type="Pfam" id="PF04116"/>
    </source>
</evidence>
<dbReference type="Gene3D" id="1.10.287.70">
    <property type="match status" value="1"/>
</dbReference>
<dbReference type="Pfam" id="PF04116">
    <property type="entry name" value="FA_hydroxylase"/>
    <property type="match status" value="1"/>
</dbReference>
<keyword evidence="3 5" id="KW-1133">Transmembrane helix</keyword>
<comment type="subcellular location">
    <subcellularLocation>
        <location evidence="1">Membrane</location>
        <topology evidence="1">Multi-pass membrane protein</topology>
    </subcellularLocation>
</comment>
<sequence length="1154" mass="130913">MDKPGFARFLDRSLEDFRRQLLDVYPDYPDSALRPEDLQASVLNDERYSSLLPFGSEGTVFEKRWHASPPAKIVAQPPDRQLSMQSSGRLARKESLQAALPSGIEQRAVRQRLQLRLGACAGQTMMSGVELHHAVVALGLTRYTEEDATTFLNQLSEYIALQYDDDAIPRNLSNRSLRRDSDREASWRWPSQDTQAPLSSEMAMTMTLSIKSSQKGSRRLSAAANADTLTGCGMAPVEALMRVFLAEDKDIVRRKIFDSRCLKQYKAMKEILLASDTNRLVAELTFVRINDLAAPPEEASQPRTYLEPLVVIMIITNAVIIGIQSDPNHKDWYGWTAVEAAFACWLITEIVLRTWVMGWTAYLYGEERMWNFFDICVALIAIVDVAVFRMGLDEATGLYGTWLLRIFRLIRLVRVMRVFRLRLMQDLRLMVKGLLGGVWTLALSFILLFLILYIVAGFATIFIGDDPRLVELGLELQFRTVPDSMFTAFRCFTGDCNSDSGEPISSLLAAQYGVPFILGFVASYLLVALGIFNVILAVYVDITMKAAKETEALTAEQHFRESIRIARTTRELLKRFAAAHRWLEMHKEDELDSGSHSPPMDTTVQTPIFTDEDVHENLAINKECFLMAIQDREVQHLMNQLDLPPDRANLFEIIDADGSGALHIAELVHGLLKVRGEVKKSDTVAALLATKAVQEMVQEMQHEQKSDMEYLFLVPAWFGCFSTALIPIYFVFFDIMNCIGHCNFECMPTWAQAGPLKYFIYTSSYHSLHHSKYKYNYCLFCPIWDYLGGTVHSTTDSLHQEVLSQKSRQLEVVFLAHGHALYSMLHLPWLSPFLASHQHEQRWWMLPLQPLTFLWVLFCRHCLSTACVQRFHYRSTQCATWCLPVTGHFYFMKSHRQSIFDMQVQAVKDADDAGVKYLGLAHLNKAEFLNQGGKDLLPLLGDRKIKIVHGNTLTAAAVWQALQEHTQPKDEIVFAGSTSKIGRALCILLARRGHTVRMITGCEERFQKIKGEAGEFGKNLVRVQTYEEGVGCGVWILGKWMEPKRIQALIPPGSLIIDFAVPHVSEEVARDYRYVNGAALSYSMKETDLTFCHDVPNTVPACLAAAVIHAREDTQRHEIGEVEVEEVEGWWDKASRHGFRLAYREPMGKRAKIE</sequence>
<keyword evidence="4 5" id="KW-0472">Membrane</keyword>
<dbReference type="Gene3D" id="1.20.120.350">
    <property type="entry name" value="Voltage-gated potassium channels. Chain C"/>
    <property type="match status" value="1"/>
</dbReference>
<organism evidence="9 10">
    <name type="scientific">Symbiodinium natans</name>
    <dbReference type="NCBI Taxonomy" id="878477"/>
    <lineage>
        <taxon>Eukaryota</taxon>
        <taxon>Sar</taxon>
        <taxon>Alveolata</taxon>
        <taxon>Dinophyceae</taxon>
        <taxon>Suessiales</taxon>
        <taxon>Symbiodiniaceae</taxon>
        <taxon>Symbiodinium</taxon>
    </lineage>
</organism>
<keyword evidence="10" id="KW-1185">Reference proteome</keyword>
<dbReference type="PANTHER" id="PTHR11863">
    <property type="entry name" value="STEROL DESATURASE"/>
    <property type="match status" value="1"/>
</dbReference>
<dbReference type="InterPro" id="IPR027359">
    <property type="entry name" value="Volt_channel_dom_sf"/>
</dbReference>
<gene>
    <name evidence="9" type="primary">CER3</name>
    <name evidence="9" type="ORF">SNAT2548_LOCUS23561</name>
</gene>
<feature type="transmembrane region" description="Helical" evidence="5">
    <location>
        <begin position="332"/>
        <end position="352"/>
    </location>
</feature>
<keyword evidence="2 5" id="KW-0812">Transmembrane</keyword>
<dbReference type="InterPro" id="IPR006694">
    <property type="entry name" value="Fatty_acid_hydroxylase"/>
</dbReference>
<dbReference type="EMBL" id="CAJNDS010002326">
    <property type="protein sequence ID" value="CAE7433884.1"/>
    <property type="molecule type" value="Genomic_DNA"/>
</dbReference>
<dbReference type="Pfam" id="PF00520">
    <property type="entry name" value="Ion_trans"/>
    <property type="match status" value="1"/>
</dbReference>
<dbReference type="InterPro" id="IPR050307">
    <property type="entry name" value="Sterol_Desaturase_Related"/>
</dbReference>
<proteinExistence type="predicted"/>
<name>A0A812RET3_9DINO</name>
<dbReference type="Proteomes" id="UP000604046">
    <property type="component" value="Unassembled WGS sequence"/>
</dbReference>
<feature type="transmembrane region" description="Helical" evidence="5">
    <location>
        <begin position="710"/>
        <end position="732"/>
    </location>
</feature>
<dbReference type="Pfam" id="PF12076">
    <property type="entry name" value="CER1-like_C"/>
    <property type="match status" value="1"/>
</dbReference>
<dbReference type="GO" id="GO:0005216">
    <property type="term" value="F:monoatomic ion channel activity"/>
    <property type="evidence" value="ECO:0007669"/>
    <property type="project" value="InterPro"/>
</dbReference>
<dbReference type="GO" id="GO:0016020">
    <property type="term" value="C:membrane"/>
    <property type="evidence" value="ECO:0007669"/>
    <property type="project" value="UniProtKB-SubCell"/>
</dbReference>
<feature type="transmembrane region" description="Helical" evidence="5">
    <location>
        <begin position="434"/>
        <end position="463"/>
    </location>
</feature>
<comment type="caution">
    <text evidence="9">The sequence shown here is derived from an EMBL/GenBank/DDBJ whole genome shotgun (WGS) entry which is preliminary data.</text>
</comment>
<evidence type="ECO:0000256" key="1">
    <source>
        <dbReference type="ARBA" id="ARBA00004141"/>
    </source>
</evidence>
<evidence type="ECO:0000256" key="3">
    <source>
        <dbReference type="ARBA" id="ARBA00022989"/>
    </source>
</evidence>
<feature type="domain" description="Ion transport" evidence="6">
    <location>
        <begin position="305"/>
        <end position="549"/>
    </location>
</feature>
<evidence type="ECO:0000259" key="8">
    <source>
        <dbReference type="Pfam" id="PF12076"/>
    </source>
</evidence>
<feature type="transmembrane region" description="Helical" evidence="5">
    <location>
        <begin position="396"/>
        <end position="413"/>
    </location>
</feature>
<feature type="transmembrane region" description="Helical" evidence="5">
    <location>
        <begin position="305"/>
        <end position="326"/>
    </location>
</feature>
<feature type="domain" description="Fatty acid hydroxylase" evidence="7">
    <location>
        <begin position="711"/>
        <end position="790"/>
    </location>
</feature>
<dbReference type="InterPro" id="IPR005821">
    <property type="entry name" value="Ion_trans_dom"/>
</dbReference>
<evidence type="ECO:0000256" key="5">
    <source>
        <dbReference type="SAM" id="Phobius"/>
    </source>
</evidence>
<accession>A0A812RET3</accession>
<dbReference type="InterPro" id="IPR036291">
    <property type="entry name" value="NAD(P)-bd_dom_sf"/>
</dbReference>
<feature type="transmembrane region" description="Helical" evidence="5">
    <location>
        <begin position="516"/>
        <end position="540"/>
    </location>
</feature>
<dbReference type="GO" id="GO:0016491">
    <property type="term" value="F:oxidoreductase activity"/>
    <property type="evidence" value="ECO:0007669"/>
    <property type="project" value="InterPro"/>
</dbReference>
<dbReference type="GO" id="GO:0008610">
    <property type="term" value="P:lipid biosynthetic process"/>
    <property type="evidence" value="ECO:0007669"/>
    <property type="project" value="InterPro"/>
</dbReference>
<dbReference type="AlphaFoldDB" id="A0A812RET3"/>